<dbReference type="KEGG" id="pbap:Pla133_20330"/>
<reference evidence="1 2" key="1">
    <citation type="submission" date="2019-02" db="EMBL/GenBank/DDBJ databases">
        <title>Deep-cultivation of Planctomycetes and their phenomic and genomic characterization uncovers novel biology.</title>
        <authorList>
            <person name="Wiegand S."/>
            <person name="Jogler M."/>
            <person name="Boedeker C."/>
            <person name="Pinto D."/>
            <person name="Vollmers J."/>
            <person name="Rivas-Marin E."/>
            <person name="Kohn T."/>
            <person name="Peeters S.H."/>
            <person name="Heuer A."/>
            <person name="Rast P."/>
            <person name="Oberbeckmann S."/>
            <person name="Bunk B."/>
            <person name="Jeske O."/>
            <person name="Meyerdierks A."/>
            <person name="Storesund J.E."/>
            <person name="Kallscheuer N."/>
            <person name="Luecker S."/>
            <person name="Lage O.M."/>
            <person name="Pohl T."/>
            <person name="Merkel B.J."/>
            <person name="Hornburger P."/>
            <person name="Mueller R.-W."/>
            <person name="Bruemmer F."/>
            <person name="Labrenz M."/>
            <person name="Spormann A.M."/>
            <person name="Op den Camp H."/>
            <person name="Overmann J."/>
            <person name="Amann R."/>
            <person name="Jetten M.S.M."/>
            <person name="Mascher T."/>
            <person name="Medema M.H."/>
            <person name="Devos D.P."/>
            <person name="Kaster A.-K."/>
            <person name="Ovreas L."/>
            <person name="Rohde M."/>
            <person name="Galperin M.Y."/>
            <person name="Jogler C."/>
        </authorList>
    </citation>
    <scope>NUCLEOTIDE SEQUENCE [LARGE SCALE GENOMIC DNA]</scope>
    <source>
        <strain evidence="1 2">Pla133</strain>
    </source>
</reference>
<accession>A0A518BJ02</accession>
<name>A0A518BJ02_9BACT</name>
<protein>
    <submittedName>
        <fullName evidence="1">Uncharacterized protein</fullName>
    </submittedName>
</protein>
<sequence length="159" mass="17559" precursor="true">MSASTRPIECERRPAGRGARGRMLGVAAPLALLAFTGGAQDSGGGTRIEFDLHGEFVFDVDLTEDFYHRYRAGLFVPESEPLVMRATTLDDDGDVIMAGGKYLRFTWDQGTFDVRIDRNGLVVLHMDDQAAMSHLTTVLPPTVSSMAREFPEYPNHPIQ</sequence>
<proteinExistence type="predicted"/>
<dbReference type="EMBL" id="CP036287">
    <property type="protein sequence ID" value="QDU66957.1"/>
    <property type="molecule type" value="Genomic_DNA"/>
</dbReference>
<dbReference type="RefSeq" id="WP_145064754.1">
    <property type="nucleotide sequence ID" value="NZ_CP036287.1"/>
</dbReference>
<dbReference type="Proteomes" id="UP000316921">
    <property type="component" value="Chromosome"/>
</dbReference>
<organism evidence="1 2">
    <name type="scientific">Engelhardtia mirabilis</name>
    <dbReference type="NCBI Taxonomy" id="2528011"/>
    <lineage>
        <taxon>Bacteria</taxon>
        <taxon>Pseudomonadati</taxon>
        <taxon>Planctomycetota</taxon>
        <taxon>Planctomycetia</taxon>
        <taxon>Planctomycetia incertae sedis</taxon>
        <taxon>Engelhardtia</taxon>
    </lineage>
</organism>
<evidence type="ECO:0000313" key="2">
    <source>
        <dbReference type="Proteomes" id="UP000316921"/>
    </source>
</evidence>
<gene>
    <name evidence="1" type="ORF">Pla133_20330</name>
</gene>
<evidence type="ECO:0000313" key="1">
    <source>
        <dbReference type="EMBL" id="QDU66957.1"/>
    </source>
</evidence>
<keyword evidence="2" id="KW-1185">Reference proteome</keyword>
<dbReference type="AlphaFoldDB" id="A0A518BJ02"/>